<protein>
    <submittedName>
        <fullName evidence="1">Uncharacterized protein</fullName>
    </submittedName>
</protein>
<sequence length="66" mass="7475">MKSFKSLNILQAHCQSRTSPSTVQSFVKELAKPTQEKLFLKNVPTHQKIKNAMHNPTQINKKANGQ</sequence>
<name>A0ABU7H2F9_9SPHI</name>
<accession>A0ABU7H2F9</accession>
<dbReference type="Proteomes" id="UP001337681">
    <property type="component" value="Unassembled WGS sequence"/>
</dbReference>
<dbReference type="EMBL" id="JAZDQU010000002">
    <property type="protein sequence ID" value="MEE1885340.1"/>
    <property type="molecule type" value="Genomic_DNA"/>
</dbReference>
<proteinExistence type="predicted"/>
<evidence type="ECO:0000313" key="2">
    <source>
        <dbReference type="Proteomes" id="UP001337681"/>
    </source>
</evidence>
<organism evidence="1 2">
    <name type="scientific">Pedobacter flavus</name>
    <dbReference type="NCBI Taxonomy" id="3113906"/>
    <lineage>
        <taxon>Bacteria</taxon>
        <taxon>Pseudomonadati</taxon>
        <taxon>Bacteroidota</taxon>
        <taxon>Sphingobacteriia</taxon>
        <taxon>Sphingobacteriales</taxon>
        <taxon>Sphingobacteriaceae</taxon>
        <taxon>Pedobacter</taxon>
    </lineage>
</organism>
<evidence type="ECO:0000313" key="1">
    <source>
        <dbReference type="EMBL" id="MEE1885340.1"/>
    </source>
</evidence>
<keyword evidence="2" id="KW-1185">Reference proteome</keyword>
<comment type="caution">
    <text evidence="1">The sequence shown here is derived from an EMBL/GenBank/DDBJ whole genome shotgun (WGS) entry which is preliminary data.</text>
</comment>
<gene>
    <name evidence="1" type="ORF">VRU49_07900</name>
</gene>
<reference evidence="1 2" key="1">
    <citation type="submission" date="2024-01" db="EMBL/GenBank/DDBJ databases">
        <title>Pedobacter sp. nov., isolated from oil-contaminated soil.</title>
        <authorList>
            <person name="Le N.T.T."/>
        </authorList>
    </citation>
    <scope>NUCLEOTIDE SEQUENCE [LARGE SCALE GENOMIC DNA]</scope>
    <source>
        <strain evidence="1 2">VNH31</strain>
    </source>
</reference>
<dbReference type="RefSeq" id="WP_330146239.1">
    <property type="nucleotide sequence ID" value="NZ_JAZDQU010000002.1"/>
</dbReference>